<evidence type="ECO:0000256" key="4">
    <source>
        <dbReference type="NCBIfam" id="TIGR00746"/>
    </source>
</evidence>
<dbReference type="InterPro" id="IPR001048">
    <property type="entry name" value="Asp/Glu/Uridylate_kinase"/>
</dbReference>
<dbReference type="PRINTS" id="PR01469">
    <property type="entry name" value="CARBMTKINASE"/>
</dbReference>
<evidence type="ECO:0000256" key="2">
    <source>
        <dbReference type="ARBA" id="ARBA00022679"/>
    </source>
</evidence>
<reference evidence="7" key="1">
    <citation type="journal article" date="2020" name="mSystems">
        <title>Genome- and Community-Level Interaction Insights into Carbon Utilization and Element Cycling Functions of Hydrothermarchaeota in Hydrothermal Sediment.</title>
        <authorList>
            <person name="Zhou Z."/>
            <person name="Liu Y."/>
            <person name="Xu W."/>
            <person name="Pan J."/>
            <person name="Luo Z.H."/>
            <person name="Li M."/>
        </authorList>
    </citation>
    <scope>NUCLEOTIDE SEQUENCE [LARGE SCALE GENOMIC DNA]</scope>
    <source>
        <strain evidence="7">SpSt-1233</strain>
    </source>
</reference>
<evidence type="ECO:0000256" key="5">
    <source>
        <dbReference type="PIRNR" id="PIRNR000723"/>
    </source>
</evidence>
<proteinExistence type="inferred from homology"/>
<keyword evidence="3 5" id="KW-0418">Kinase</keyword>
<organism evidence="7">
    <name type="scientific">Eiseniibacteriota bacterium</name>
    <dbReference type="NCBI Taxonomy" id="2212470"/>
    <lineage>
        <taxon>Bacteria</taxon>
        <taxon>Candidatus Eiseniibacteriota</taxon>
    </lineage>
</organism>
<dbReference type="NCBIfam" id="TIGR00746">
    <property type="entry name" value="arcC"/>
    <property type="match status" value="1"/>
</dbReference>
<evidence type="ECO:0000313" key="7">
    <source>
        <dbReference type="EMBL" id="HER44439.1"/>
    </source>
</evidence>
<protein>
    <recommendedName>
        <fullName evidence="4 5">Carbamate kinase</fullName>
    </recommendedName>
</protein>
<dbReference type="PIRSF" id="PIRSF000723">
    <property type="entry name" value="Carbamate_kin"/>
    <property type="match status" value="1"/>
</dbReference>
<dbReference type="InterPro" id="IPR003964">
    <property type="entry name" value="Carb_kinase"/>
</dbReference>
<dbReference type="PANTHER" id="PTHR30409:SF1">
    <property type="entry name" value="CARBAMATE KINASE-RELATED"/>
    <property type="match status" value="1"/>
</dbReference>
<sequence length="314" mass="33598">MANGIDVIALGGNAIIPVGGKGTIDEQRNLTSDTMRQVAGLIASGRKVVLTHGNGPIVGNIVERNEAIKDRIPPMPLDVCGADSQGGIGYMIQQSLRNELEAIGISREVVSIVSQVVVDERDEAFQNPTKPIGPFYTREESDRLALEKGWAMRNDADRGYRRVVPSPMPIEIVEAGVISRLLADGTVVIAVGGGGVPVIRKEGRLRGIEAVIDKDRAAAVLARNAGAERLIILTSVEEVYVNFGGPDQEALGEVRLEEIEKLYEAGEFPAGSMGPKIEAAMDFIESDGRMVIISHARRLLDACKGTAGTRIIPD</sequence>
<comment type="caution">
    <text evidence="7">The sequence shown here is derived from an EMBL/GenBank/DDBJ whole genome shotgun (WGS) entry which is preliminary data.</text>
</comment>
<dbReference type="GO" id="GO:0005829">
    <property type="term" value="C:cytosol"/>
    <property type="evidence" value="ECO:0007669"/>
    <property type="project" value="TreeGrafter"/>
</dbReference>
<evidence type="ECO:0000256" key="3">
    <source>
        <dbReference type="ARBA" id="ARBA00022777"/>
    </source>
</evidence>
<accession>A0A7V2AWC2</accession>
<evidence type="ECO:0000256" key="1">
    <source>
        <dbReference type="ARBA" id="ARBA00011066"/>
    </source>
</evidence>
<name>A0A7V2AWC2_UNCEI</name>
<dbReference type="EMBL" id="DSEC01000597">
    <property type="protein sequence ID" value="HER44439.1"/>
    <property type="molecule type" value="Genomic_DNA"/>
</dbReference>
<dbReference type="InterPro" id="IPR036393">
    <property type="entry name" value="AceGlu_kinase-like_sf"/>
</dbReference>
<dbReference type="SUPFAM" id="SSF53633">
    <property type="entry name" value="Carbamate kinase-like"/>
    <property type="match status" value="1"/>
</dbReference>
<dbReference type="GO" id="GO:0008804">
    <property type="term" value="F:carbamate kinase activity"/>
    <property type="evidence" value="ECO:0007669"/>
    <property type="project" value="UniProtKB-UniRule"/>
</dbReference>
<comment type="similarity">
    <text evidence="1 5">Belongs to the carbamate kinase family.</text>
</comment>
<dbReference type="GO" id="GO:0019546">
    <property type="term" value="P:L-arginine deiminase pathway"/>
    <property type="evidence" value="ECO:0007669"/>
    <property type="project" value="TreeGrafter"/>
</dbReference>
<evidence type="ECO:0000259" key="6">
    <source>
        <dbReference type="Pfam" id="PF00696"/>
    </source>
</evidence>
<gene>
    <name evidence="7" type="primary">arcC</name>
    <name evidence="7" type="ORF">ENO08_08270</name>
</gene>
<dbReference type="PANTHER" id="PTHR30409">
    <property type="entry name" value="CARBAMATE KINASE"/>
    <property type="match status" value="1"/>
</dbReference>
<keyword evidence="2 5" id="KW-0808">Transferase</keyword>
<dbReference type="FunFam" id="3.40.1160.10:FF:000007">
    <property type="entry name" value="Carbamate kinase"/>
    <property type="match status" value="1"/>
</dbReference>
<dbReference type="Gene3D" id="3.40.1160.10">
    <property type="entry name" value="Acetylglutamate kinase-like"/>
    <property type="match status" value="1"/>
</dbReference>
<dbReference type="AlphaFoldDB" id="A0A7V2AWC2"/>
<dbReference type="Proteomes" id="UP000886069">
    <property type="component" value="Unassembled WGS sequence"/>
</dbReference>
<dbReference type="CDD" id="cd04235">
    <property type="entry name" value="AAK_CK"/>
    <property type="match status" value="1"/>
</dbReference>
<feature type="domain" description="Aspartate/glutamate/uridylate kinase" evidence="6">
    <location>
        <begin position="7"/>
        <end position="293"/>
    </location>
</feature>
<dbReference type="NCBIfam" id="NF009007">
    <property type="entry name" value="PRK12352.1"/>
    <property type="match status" value="1"/>
</dbReference>
<dbReference type="Pfam" id="PF00696">
    <property type="entry name" value="AA_kinase"/>
    <property type="match status" value="1"/>
</dbReference>